<feature type="binding site" evidence="8">
    <location>
        <begin position="108"/>
        <end position="110"/>
    </location>
    <ligand>
        <name>GTP</name>
        <dbReference type="ChEBI" id="CHEBI:37565"/>
    </ligand>
</feature>
<keyword evidence="6 8" id="KW-0717">Septation</keyword>
<comment type="subcellular location">
    <subcellularLocation>
        <location evidence="8">Cytoplasm</location>
    </subcellularLocation>
    <text evidence="8">Assembles at midcell at the inner surface of the cytoplasmic membrane.</text>
</comment>
<evidence type="ECO:0000256" key="9">
    <source>
        <dbReference type="NCBIfam" id="TIGR00065"/>
    </source>
</evidence>
<evidence type="ECO:0000256" key="11">
    <source>
        <dbReference type="SAM" id="MobiDB-lite"/>
    </source>
</evidence>
<evidence type="ECO:0000256" key="3">
    <source>
        <dbReference type="ARBA" id="ARBA00022618"/>
    </source>
</evidence>
<dbReference type="InterPro" id="IPR003008">
    <property type="entry name" value="Tubulin_FtsZ_GTPase"/>
</dbReference>
<dbReference type="Gene3D" id="3.40.50.1440">
    <property type="entry name" value="Tubulin/FtsZ, GTPase domain"/>
    <property type="match status" value="1"/>
</dbReference>
<sequence>MFELEENINIGANIKVVGVGGGGSNAVTTMIESNMSGVEFIVANTDIQALNANKAPNKIQLGIDLTKGLGAGANPDVGRRAAIESYNEIVEKLEGSDMVFVTAGMGGGTGTGGAPIVAKIARELGALTIGVVTKPFLFEGKKRSKHADGGLQELKENVDTLIVIPNQKLLSIAAEKTPLLETFKKADEVLLQAVKGISDLINIRGLINLDFADIRTVMSAKGIAIMGTGAARGENRAVEAATAAISSPLLENVKIDGATGIIVNITGGSDLSLYEVNEATTLITEAAHEEAEIIFGAVIDDNMGDVVRVTVIATGFDSHEVKLVNDMTQVNQMQNFLNQQAAQFGGQMNTLPPMPQMPQFQMPVMPQMPTMPQMPQFPQMPVMPQMPQQAQPQQPAQQMPTELPPIATVQTQVMTFTQTQSPEQHITETVVTPPVPAVTPQMAQQAAQNVMPQMPASHQAPVAPQPAPEMATPIAPQMETNVSPRDLLLAKARAFKESQSLKDRHNTPEQLSMNVDHEQQSLDEARRMAREVLSSPFSNQNLEVPAFIRKKQGFDLNKE</sequence>
<dbReference type="OrthoDB" id="5288301at2"/>
<dbReference type="GO" id="GO:0051258">
    <property type="term" value="P:protein polymerization"/>
    <property type="evidence" value="ECO:0007669"/>
    <property type="project" value="UniProtKB-UniRule"/>
</dbReference>
<feature type="binding site" evidence="8">
    <location>
        <position position="143"/>
    </location>
    <ligand>
        <name>GTP</name>
        <dbReference type="ChEBI" id="CHEBI:37565"/>
    </ligand>
</feature>
<dbReference type="Proteomes" id="UP000075320">
    <property type="component" value="Unassembled WGS sequence"/>
</dbReference>
<dbReference type="EMBL" id="LUKE01000001">
    <property type="protein sequence ID" value="KYG66053.1"/>
    <property type="molecule type" value="Genomic_DNA"/>
</dbReference>
<evidence type="ECO:0000256" key="7">
    <source>
        <dbReference type="ARBA" id="ARBA00023306"/>
    </source>
</evidence>
<evidence type="ECO:0000256" key="2">
    <source>
        <dbReference type="ARBA" id="ARBA00022490"/>
    </source>
</evidence>
<comment type="similarity">
    <text evidence="1 8 10">Belongs to the FtsZ family.</text>
</comment>
<comment type="caution">
    <text evidence="14">The sequence shown here is derived from an EMBL/GenBank/DDBJ whole genome shotgun (WGS) entry which is preliminary data.</text>
</comment>
<evidence type="ECO:0000313" key="15">
    <source>
        <dbReference type="Proteomes" id="UP000075320"/>
    </source>
</evidence>
<gene>
    <name evidence="8" type="primary">ftsZ</name>
    <name evidence="14" type="ORF">AZI86_03020</name>
</gene>
<feature type="domain" description="Tubulin/FtsZ 2-layer sandwich" evidence="13">
    <location>
        <begin position="207"/>
        <end position="325"/>
    </location>
</feature>
<dbReference type="InterPro" id="IPR000158">
    <property type="entry name" value="Cell_div_FtsZ"/>
</dbReference>
<dbReference type="Pfam" id="PF12327">
    <property type="entry name" value="FtsZ_C"/>
    <property type="match status" value="1"/>
</dbReference>
<evidence type="ECO:0000256" key="6">
    <source>
        <dbReference type="ARBA" id="ARBA00023210"/>
    </source>
</evidence>
<dbReference type="RefSeq" id="WP_061833619.1">
    <property type="nucleotide sequence ID" value="NZ_LUKE01000001.1"/>
</dbReference>
<feature type="domain" description="Tubulin/FtsZ GTPase" evidence="12">
    <location>
        <begin position="13"/>
        <end position="205"/>
    </location>
</feature>
<dbReference type="GO" id="GO:0032153">
    <property type="term" value="C:cell division site"/>
    <property type="evidence" value="ECO:0007669"/>
    <property type="project" value="UniProtKB-UniRule"/>
</dbReference>
<comment type="function">
    <text evidence="8 10">Essential cell division protein that forms a contractile ring structure (Z ring) at the future cell division site. The regulation of the ring assembly controls the timing and the location of cell division. One of the functions of the FtsZ ring is to recruit other cell division proteins to the septum to produce a new cell wall between the dividing cells. Binds GTP and shows GTPase activity.</text>
</comment>
<evidence type="ECO:0000256" key="4">
    <source>
        <dbReference type="ARBA" id="ARBA00022741"/>
    </source>
</evidence>
<dbReference type="InterPro" id="IPR008280">
    <property type="entry name" value="Tub_FtsZ_C"/>
</dbReference>
<dbReference type="CDD" id="cd02201">
    <property type="entry name" value="FtsZ_type1"/>
    <property type="match status" value="1"/>
</dbReference>
<dbReference type="PROSITE" id="PS01134">
    <property type="entry name" value="FTSZ_1"/>
    <property type="match status" value="1"/>
</dbReference>
<dbReference type="InterPro" id="IPR036525">
    <property type="entry name" value="Tubulin/FtsZ_GTPase_sf"/>
</dbReference>
<dbReference type="SMART" id="SM00865">
    <property type="entry name" value="Tubulin_C"/>
    <property type="match status" value="1"/>
</dbReference>
<feature type="region of interest" description="Disordered" evidence="11">
    <location>
        <begin position="498"/>
        <end position="522"/>
    </location>
</feature>
<dbReference type="FunFam" id="3.40.50.1440:FF:000023">
    <property type="entry name" value="Cell division protein FtsZ"/>
    <property type="match status" value="1"/>
</dbReference>
<dbReference type="GO" id="GO:0005525">
    <property type="term" value="F:GTP binding"/>
    <property type="evidence" value="ECO:0007669"/>
    <property type="project" value="UniProtKB-UniRule"/>
</dbReference>
<evidence type="ECO:0000256" key="10">
    <source>
        <dbReference type="RuleBase" id="RU000631"/>
    </source>
</evidence>
<dbReference type="GO" id="GO:0003924">
    <property type="term" value="F:GTPase activity"/>
    <property type="evidence" value="ECO:0007669"/>
    <property type="project" value="UniProtKB-UniRule"/>
</dbReference>
<evidence type="ECO:0000256" key="1">
    <source>
        <dbReference type="ARBA" id="ARBA00009690"/>
    </source>
</evidence>
<evidence type="ECO:0000256" key="5">
    <source>
        <dbReference type="ARBA" id="ARBA00023134"/>
    </source>
</evidence>
<evidence type="ECO:0000256" key="8">
    <source>
        <dbReference type="HAMAP-Rule" id="MF_00909"/>
    </source>
</evidence>
<dbReference type="PRINTS" id="PR00423">
    <property type="entry name" value="CELLDVISFTSZ"/>
</dbReference>
<dbReference type="InterPro" id="IPR045061">
    <property type="entry name" value="FtsZ/CetZ"/>
</dbReference>
<dbReference type="InterPro" id="IPR037103">
    <property type="entry name" value="Tubulin/FtsZ-like_C"/>
</dbReference>
<keyword evidence="5 8" id="KW-0342">GTP-binding</keyword>
<dbReference type="PANTHER" id="PTHR30314">
    <property type="entry name" value="CELL DIVISION PROTEIN FTSZ-RELATED"/>
    <property type="match status" value="1"/>
</dbReference>
<dbReference type="GO" id="GO:0043093">
    <property type="term" value="P:FtsZ-dependent cytokinesis"/>
    <property type="evidence" value="ECO:0007669"/>
    <property type="project" value="UniProtKB-UniRule"/>
</dbReference>
<dbReference type="InterPro" id="IPR024757">
    <property type="entry name" value="FtsZ_C"/>
</dbReference>
<keyword evidence="4 8" id="KW-0547">Nucleotide-binding</keyword>
<comment type="subunit">
    <text evidence="8">Homodimer. Polymerizes to form a dynamic ring structure in a strictly GTP-dependent manner. Interacts directly with several other division proteins.</text>
</comment>
<feature type="binding site" evidence="8">
    <location>
        <begin position="21"/>
        <end position="25"/>
    </location>
    <ligand>
        <name>GTP</name>
        <dbReference type="ChEBI" id="CHEBI:37565"/>
    </ligand>
</feature>
<organism evidence="14 15">
    <name type="scientific">Bdellovibrio bacteriovorus</name>
    <dbReference type="NCBI Taxonomy" id="959"/>
    <lineage>
        <taxon>Bacteria</taxon>
        <taxon>Pseudomonadati</taxon>
        <taxon>Bdellovibrionota</taxon>
        <taxon>Bdellovibrionia</taxon>
        <taxon>Bdellovibrionales</taxon>
        <taxon>Pseudobdellovibrionaceae</taxon>
        <taxon>Bdellovibrio</taxon>
    </lineage>
</organism>
<proteinExistence type="inferred from homology"/>
<evidence type="ECO:0000259" key="13">
    <source>
        <dbReference type="SMART" id="SM00865"/>
    </source>
</evidence>
<dbReference type="InterPro" id="IPR018316">
    <property type="entry name" value="Tubulin/FtsZ_2-layer-sand-dom"/>
</dbReference>
<name>A0A150WNH7_BDEBC</name>
<dbReference type="SUPFAM" id="SSF55307">
    <property type="entry name" value="Tubulin C-terminal domain-like"/>
    <property type="match status" value="1"/>
</dbReference>
<dbReference type="Pfam" id="PF00091">
    <property type="entry name" value="Tubulin"/>
    <property type="match status" value="1"/>
</dbReference>
<accession>A0A150WNH7</accession>
<keyword evidence="15" id="KW-1185">Reference proteome</keyword>
<dbReference type="HAMAP" id="MF_00909">
    <property type="entry name" value="FtsZ"/>
    <property type="match status" value="1"/>
</dbReference>
<keyword evidence="7 8" id="KW-0131">Cell cycle</keyword>
<evidence type="ECO:0000259" key="12">
    <source>
        <dbReference type="SMART" id="SM00864"/>
    </source>
</evidence>
<dbReference type="GO" id="GO:0000917">
    <property type="term" value="P:division septum assembly"/>
    <property type="evidence" value="ECO:0007669"/>
    <property type="project" value="UniProtKB-KW"/>
</dbReference>
<feature type="binding site" evidence="8">
    <location>
        <position position="139"/>
    </location>
    <ligand>
        <name>GTP</name>
        <dbReference type="ChEBI" id="CHEBI:37565"/>
    </ligand>
</feature>
<feature type="compositionally biased region" description="Basic and acidic residues" evidence="11">
    <location>
        <begin position="498"/>
        <end position="507"/>
    </location>
</feature>
<dbReference type="PROSITE" id="PS01135">
    <property type="entry name" value="FTSZ_2"/>
    <property type="match status" value="1"/>
</dbReference>
<dbReference type="Gene3D" id="3.30.1330.20">
    <property type="entry name" value="Tubulin/FtsZ, C-terminal domain"/>
    <property type="match status" value="1"/>
</dbReference>
<dbReference type="AlphaFoldDB" id="A0A150WNH7"/>
<dbReference type="InterPro" id="IPR020805">
    <property type="entry name" value="Cell_div_FtsZ_CS"/>
</dbReference>
<dbReference type="GO" id="GO:0005737">
    <property type="term" value="C:cytoplasm"/>
    <property type="evidence" value="ECO:0007669"/>
    <property type="project" value="UniProtKB-SubCell"/>
</dbReference>
<dbReference type="SUPFAM" id="SSF52490">
    <property type="entry name" value="Tubulin nucleotide-binding domain-like"/>
    <property type="match status" value="1"/>
</dbReference>
<feature type="binding site" evidence="8">
    <location>
        <position position="187"/>
    </location>
    <ligand>
        <name>GTP</name>
        <dbReference type="ChEBI" id="CHEBI:37565"/>
    </ligand>
</feature>
<protein>
    <recommendedName>
        <fullName evidence="8 9">Cell division protein FtsZ</fullName>
    </recommendedName>
</protein>
<keyword evidence="3 8" id="KW-0132">Cell division</keyword>
<evidence type="ECO:0000313" key="14">
    <source>
        <dbReference type="EMBL" id="KYG66053.1"/>
    </source>
</evidence>
<keyword evidence="2 8" id="KW-0963">Cytoplasm</keyword>
<dbReference type="NCBIfam" id="TIGR00065">
    <property type="entry name" value="ftsZ"/>
    <property type="match status" value="1"/>
</dbReference>
<dbReference type="PANTHER" id="PTHR30314:SF3">
    <property type="entry name" value="MITOCHONDRIAL DIVISION PROTEIN FSZA"/>
    <property type="match status" value="1"/>
</dbReference>
<dbReference type="SMART" id="SM00864">
    <property type="entry name" value="Tubulin"/>
    <property type="match status" value="1"/>
</dbReference>
<reference evidence="14 15" key="1">
    <citation type="submission" date="2016-03" db="EMBL/GenBank/DDBJ databases">
        <authorList>
            <person name="Ploux O."/>
        </authorList>
    </citation>
    <scope>NUCLEOTIDE SEQUENCE [LARGE SCALE GENOMIC DNA]</scope>
    <source>
        <strain evidence="14 15">R0</strain>
    </source>
</reference>